<protein>
    <submittedName>
        <fullName evidence="2">Uncharacterized protein</fullName>
    </submittedName>
</protein>
<gene>
    <name evidence="2" type="primary">ORF218932</name>
</gene>
<feature type="non-terminal residue" evidence="2">
    <location>
        <position position="68"/>
    </location>
</feature>
<accession>A0A0B7C020</accession>
<reference evidence="2" key="1">
    <citation type="submission" date="2014-12" db="EMBL/GenBank/DDBJ databases">
        <title>Insight into the proteome of Arion vulgaris.</title>
        <authorList>
            <person name="Aradska J."/>
            <person name="Bulat T."/>
            <person name="Smidak R."/>
            <person name="Sarate P."/>
            <person name="Gangsoo J."/>
            <person name="Sialana F."/>
            <person name="Bilban M."/>
            <person name="Lubec G."/>
        </authorList>
    </citation>
    <scope>NUCLEOTIDE SEQUENCE</scope>
    <source>
        <tissue evidence="2">Skin</tissue>
    </source>
</reference>
<dbReference type="AlphaFoldDB" id="A0A0B7C020"/>
<sequence>VTGLTKGDDSFERSGSSESIGRPAAESTPQKNVSQTSDVGHNFNTPVITIGQKIAGSSHVPTGQLVDI</sequence>
<feature type="region of interest" description="Disordered" evidence="1">
    <location>
        <begin position="1"/>
        <end position="44"/>
    </location>
</feature>
<organism evidence="2">
    <name type="scientific">Arion vulgaris</name>
    <dbReference type="NCBI Taxonomy" id="1028688"/>
    <lineage>
        <taxon>Eukaryota</taxon>
        <taxon>Metazoa</taxon>
        <taxon>Spiralia</taxon>
        <taxon>Lophotrochozoa</taxon>
        <taxon>Mollusca</taxon>
        <taxon>Gastropoda</taxon>
        <taxon>Heterobranchia</taxon>
        <taxon>Euthyneura</taxon>
        <taxon>Panpulmonata</taxon>
        <taxon>Eupulmonata</taxon>
        <taxon>Stylommatophora</taxon>
        <taxon>Helicina</taxon>
        <taxon>Arionoidea</taxon>
        <taxon>Arionidae</taxon>
        <taxon>Arion</taxon>
    </lineage>
</organism>
<feature type="compositionally biased region" description="Basic and acidic residues" evidence="1">
    <location>
        <begin position="1"/>
        <end position="12"/>
    </location>
</feature>
<proteinExistence type="predicted"/>
<evidence type="ECO:0000313" key="2">
    <source>
        <dbReference type="EMBL" id="CEK98527.1"/>
    </source>
</evidence>
<feature type="non-terminal residue" evidence="2">
    <location>
        <position position="1"/>
    </location>
</feature>
<dbReference type="EMBL" id="HACG01051656">
    <property type="protein sequence ID" value="CEK98527.1"/>
    <property type="molecule type" value="Transcribed_RNA"/>
</dbReference>
<name>A0A0B7C020_9EUPU</name>
<evidence type="ECO:0000256" key="1">
    <source>
        <dbReference type="SAM" id="MobiDB-lite"/>
    </source>
</evidence>
<feature type="compositionally biased region" description="Polar residues" evidence="1">
    <location>
        <begin position="27"/>
        <end position="44"/>
    </location>
</feature>